<protein>
    <recommendedName>
        <fullName evidence="5">DUF4408 domain-containing protein</fullName>
    </recommendedName>
</protein>
<feature type="compositionally biased region" description="Basic and acidic residues" evidence="1">
    <location>
        <begin position="215"/>
        <end position="251"/>
    </location>
</feature>
<accession>A0A5D2GFT4</accession>
<proteinExistence type="predicted"/>
<evidence type="ECO:0000313" key="4">
    <source>
        <dbReference type="Proteomes" id="UP000323506"/>
    </source>
</evidence>
<feature type="region of interest" description="Disordered" evidence="1">
    <location>
        <begin position="215"/>
        <end position="257"/>
    </location>
</feature>
<organism evidence="3 4">
    <name type="scientific">Gossypium darwinii</name>
    <name type="common">Darwin's cotton</name>
    <name type="synonym">Gossypium barbadense var. darwinii</name>
    <dbReference type="NCBI Taxonomy" id="34276"/>
    <lineage>
        <taxon>Eukaryota</taxon>
        <taxon>Viridiplantae</taxon>
        <taxon>Streptophyta</taxon>
        <taxon>Embryophyta</taxon>
        <taxon>Tracheophyta</taxon>
        <taxon>Spermatophyta</taxon>
        <taxon>Magnoliopsida</taxon>
        <taxon>eudicotyledons</taxon>
        <taxon>Gunneridae</taxon>
        <taxon>Pentapetalae</taxon>
        <taxon>rosids</taxon>
        <taxon>malvids</taxon>
        <taxon>Malvales</taxon>
        <taxon>Malvaceae</taxon>
        <taxon>Malvoideae</taxon>
        <taxon>Gossypium</taxon>
    </lineage>
</organism>
<feature type="transmembrane region" description="Helical" evidence="2">
    <location>
        <begin position="27"/>
        <end position="47"/>
    </location>
</feature>
<dbReference type="PANTHER" id="PTHR35997">
    <property type="entry name" value="COTTON FIBER PROTEIN-RELATED"/>
    <property type="match status" value="1"/>
</dbReference>
<gene>
    <name evidence="3" type="ORF">ES288_A05G157300v1</name>
</gene>
<evidence type="ECO:0000313" key="3">
    <source>
        <dbReference type="EMBL" id="TYH16987.1"/>
    </source>
</evidence>
<dbReference type="Pfam" id="PF05553">
    <property type="entry name" value="DUF761"/>
    <property type="match status" value="1"/>
</dbReference>
<evidence type="ECO:0000256" key="1">
    <source>
        <dbReference type="SAM" id="MobiDB-lite"/>
    </source>
</evidence>
<evidence type="ECO:0008006" key="5">
    <source>
        <dbReference type="Google" id="ProtNLM"/>
    </source>
</evidence>
<keyword evidence="2" id="KW-0472">Membrane</keyword>
<feature type="transmembrane region" description="Helical" evidence="2">
    <location>
        <begin position="59"/>
        <end position="78"/>
    </location>
</feature>
<keyword evidence="2" id="KW-1133">Transmembrane helix</keyword>
<keyword evidence="2" id="KW-0812">Transmembrane</keyword>
<name>A0A5D2GFT4_GOSDA</name>
<evidence type="ECO:0000256" key="2">
    <source>
        <dbReference type="SAM" id="Phobius"/>
    </source>
</evidence>
<dbReference type="EMBL" id="CM017692">
    <property type="protein sequence ID" value="TYH16987.1"/>
    <property type="molecule type" value="Genomic_DNA"/>
</dbReference>
<reference evidence="3 4" key="1">
    <citation type="submission" date="2019-06" db="EMBL/GenBank/DDBJ databases">
        <title>WGS assembly of Gossypium darwinii.</title>
        <authorList>
            <person name="Chen Z.J."/>
            <person name="Sreedasyam A."/>
            <person name="Ando A."/>
            <person name="Song Q."/>
            <person name="De L."/>
            <person name="Hulse-Kemp A."/>
            <person name="Ding M."/>
            <person name="Ye W."/>
            <person name="Kirkbride R."/>
            <person name="Jenkins J."/>
            <person name="Plott C."/>
            <person name="Lovell J."/>
            <person name="Lin Y.-M."/>
            <person name="Vaughn R."/>
            <person name="Liu B."/>
            <person name="Li W."/>
            <person name="Simpson S."/>
            <person name="Scheffler B."/>
            <person name="Saski C."/>
            <person name="Grover C."/>
            <person name="Hu G."/>
            <person name="Conover J."/>
            <person name="Carlson J."/>
            <person name="Shu S."/>
            <person name="Boston L."/>
            <person name="Williams M."/>
            <person name="Peterson D."/>
            <person name="Mcgee K."/>
            <person name="Jones D."/>
            <person name="Wendel J."/>
            <person name="Stelly D."/>
            <person name="Grimwood J."/>
            <person name="Schmutz J."/>
        </authorList>
    </citation>
    <scope>NUCLEOTIDE SEQUENCE [LARGE SCALE GENOMIC DNA]</scope>
    <source>
        <strain evidence="3">1808015.09</strain>
    </source>
</reference>
<dbReference type="AlphaFoldDB" id="A0A5D2GFT4"/>
<dbReference type="PANTHER" id="PTHR35997:SF16">
    <property type="entry name" value="DUF4408 DOMAIN-CONTAINING PROTEIN"/>
    <property type="match status" value="1"/>
</dbReference>
<dbReference type="InterPro" id="IPR008480">
    <property type="entry name" value="DUF761_pln"/>
</dbReference>
<dbReference type="Proteomes" id="UP000323506">
    <property type="component" value="Chromosome A05"/>
</dbReference>
<keyword evidence="4" id="KW-1185">Reference proteome</keyword>
<sequence length="289" mass="33476">MTASLMENPLKSHKSRAYQKAKGKGMVAPYAFLFSIVFYFSIFYVFSFSPSALFSDNKFWFVISNTLILIIAADYGAFSSSKDQKRDFYDEYYALRSQAARTTTTTVAPPFVSQYPEIVKKNIPVEEEITSNEKNKADDHVIEMNNEFIPEKILEIVKIEPSTDNFQAKTTQRDETPIKAADNGTCCDHQVIMINNKNKKKKIEPKTIRRSKSEKVKHVNKALDDKKKGALYRSKTEKQHEHEEPSAKDDEFSTMSNEELNRRVEEFIEKFNRQIRLQGARNRQLLELE</sequence>